<dbReference type="AlphaFoldDB" id="A0A9W6WVQ3"/>
<dbReference type="EMBL" id="BSXW01000773">
    <property type="protein sequence ID" value="GMF29395.1"/>
    <property type="molecule type" value="Genomic_DNA"/>
</dbReference>
<keyword evidence="2" id="KW-1185">Reference proteome</keyword>
<evidence type="ECO:0000313" key="1">
    <source>
        <dbReference type="EMBL" id="GMF29395.1"/>
    </source>
</evidence>
<organism evidence="1 2">
    <name type="scientific">Phytophthora lilii</name>
    <dbReference type="NCBI Taxonomy" id="2077276"/>
    <lineage>
        <taxon>Eukaryota</taxon>
        <taxon>Sar</taxon>
        <taxon>Stramenopiles</taxon>
        <taxon>Oomycota</taxon>
        <taxon>Peronosporomycetes</taxon>
        <taxon>Peronosporales</taxon>
        <taxon>Peronosporaceae</taxon>
        <taxon>Phytophthora</taxon>
    </lineage>
</organism>
<gene>
    <name evidence="1" type="ORF">Plil01_001247200</name>
</gene>
<name>A0A9W6WVQ3_9STRA</name>
<dbReference type="OrthoDB" id="104764at2759"/>
<protein>
    <submittedName>
        <fullName evidence="1">Unnamed protein product</fullName>
    </submittedName>
</protein>
<dbReference type="Proteomes" id="UP001165083">
    <property type="component" value="Unassembled WGS sequence"/>
</dbReference>
<proteinExistence type="predicted"/>
<accession>A0A9W6WVQ3</accession>
<reference evidence="1" key="1">
    <citation type="submission" date="2023-04" db="EMBL/GenBank/DDBJ databases">
        <title>Phytophthora lilii NBRC 32176.</title>
        <authorList>
            <person name="Ichikawa N."/>
            <person name="Sato H."/>
            <person name="Tonouchi N."/>
        </authorList>
    </citation>
    <scope>NUCLEOTIDE SEQUENCE</scope>
    <source>
        <strain evidence="1">NBRC 32176</strain>
    </source>
</reference>
<comment type="caution">
    <text evidence="1">The sequence shown here is derived from an EMBL/GenBank/DDBJ whole genome shotgun (WGS) entry which is preliminary data.</text>
</comment>
<evidence type="ECO:0000313" key="2">
    <source>
        <dbReference type="Proteomes" id="UP001165083"/>
    </source>
</evidence>
<sequence length="98" mass="11700">MELVDRHFSAREELILSTTLNEKETVLEPNMFPYNTPKGIEHWTLWSRHDMNPTEVETYVCNWLGEYAPHVESWNYDENPSHSIDVFHVHVYFRSHAP</sequence>